<dbReference type="InterPro" id="IPR012507">
    <property type="entry name" value="YibE_F"/>
</dbReference>
<dbReference type="PANTHER" id="PTHR41771:SF1">
    <property type="entry name" value="MEMBRANE PROTEIN"/>
    <property type="match status" value="1"/>
</dbReference>
<proteinExistence type="predicted"/>
<dbReference type="PANTHER" id="PTHR41771">
    <property type="entry name" value="MEMBRANE PROTEIN-RELATED"/>
    <property type="match status" value="1"/>
</dbReference>
<keyword evidence="1" id="KW-0812">Transmembrane</keyword>
<dbReference type="EMBL" id="JACRTB010000042">
    <property type="protein sequence ID" value="MBC8577671.1"/>
    <property type="molecule type" value="Genomic_DNA"/>
</dbReference>
<keyword evidence="1" id="KW-0472">Membrane</keyword>
<accession>A0ABR7NMN2</accession>
<feature type="transmembrane region" description="Helical" evidence="1">
    <location>
        <begin position="254"/>
        <end position="278"/>
    </location>
</feature>
<feature type="transmembrane region" description="Helical" evidence="1">
    <location>
        <begin position="312"/>
        <end position="330"/>
    </location>
</feature>
<organism evidence="2 3">
    <name type="scientific">Yanshouia hominis</name>
    <dbReference type="NCBI Taxonomy" id="2763673"/>
    <lineage>
        <taxon>Bacteria</taxon>
        <taxon>Bacillati</taxon>
        <taxon>Bacillota</taxon>
        <taxon>Clostridia</taxon>
        <taxon>Eubacteriales</taxon>
        <taxon>Oscillospiraceae</taxon>
        <taxon>Yanshouia</taxon>
    </lineage>
</organism>
<keyword evidence="1" id="KW-1133">Transmembrane helix</keyword>
<dbReference type="Proteomes" id="UP000658131">
    <property type="component" value="Unassembled WGS sequence"/>
</dbReference>
<dbReference type="RefSeq" id="WP_262401047.1">
    <property type="nucleotide sequence ID" value="NZ_JACRTB010000042.1"/>
</dbReference>
<comment type="caution">
    <text evidence="2">The sequence shown here is derived from an EMBL/GenBank/DDBJ whole genome shotgun (WGS) entry which is preliminary data.</text>
</comment>
<evidence type="ECO:0000313" key="3">
    <source>
        <dbReference type="Proteomes" id="UP000658131"/>
    </source>
</evidence>
<protein>
    <submittedName>
        <fullName evidence="2">YibE/F family protein</fullName>
    </submittedName>
</protein>
<feature type="transmembrane region" description="Helical" evidence="1">
    <location>
        <begin position="210"/>
        <end position="234"/>
    </location>
</feature>
<evidence type="ECO:0000256" key="1">
    <source>
        <dbReference type="SAM" id="Phobius"/>
    </source>
</evidence>
<gene>
    <name evidence="2" type="ORF">H8717_14840</name>
</gene>
<feature type="transmembrane region" description="Helical" evidence="1">
    <location>
        <begin position="127"/>
        <end position="144"/>
    </location>
</feature>
<feature type="transmembrane region" description="Helical" evidence="1">
    <location>
        <begin position="151"/>
        <end position="171"/>
    </location>
</feature>
<feature type="transmembrane region" description="Helical" evidence="1">
    <location>
        <begin position="177"/>
        <end position="198"/>
    </location>
</feature>
<keyword evidence="3" id="KW-1185">Reference proteome</keyword>
<sequence length="397" mass="41734">MKDNTVFLNLRRIALLLLAAALFLAWTVWLNDFEKVPLVNTGGRSFEKATVEEILTDNLQENGARIGDQRVMLRMRSGPLKGHCVEAVSPNSLLFGAACEPGMRVIAISSLAGGLDVTTVYSADRSGAVYLFIGLFLLSLYLVGGKNGLKSAAGLLFTLFCIVYLLFPMIYRGVSPFLAALIICAVTTAATLGLVAGCSVKSLCAALGTLFGVLVSGISAALFGYFAGISGLNVSTVESLLFVGQATEIRVGELLFAGILISALGAVMDVAMSVASTLNELHLKNPAMSRSELFASGMNVGKDMMGTMSNTLILAFAGGSLGTLMLNYAYDLPYAQIVNSYQIGIEIMQGVSGSIGIILTVPLVSLISSLMLGARRNSTASETCPALLSKLHSPCDL</sequence>
<reference evidence="2 3" key="1">
    <citation type="submission" date="2020-08" db="EMBL/GenBank/DDBJ databases">
        <title>Genome public.</title>
        <authorList>
            <person name="Liu C."/>
            <person name="Sun Q."/>
        </authorList>
    </citation>
    <scope>NUCLEOTIDE SEQUENCE [LARGE SCALE GENOMIC DNA]</scope>
    <source>
        <strain evidence="2 3">BX1</strain>
    </source>
</reference>
<name>A0ABR7NMN2_9FIRM</name>
<dbReference type="Pfam" id="PF07907">
    <property type="entry name" value="YibE_F"/>
    <property type="match status" value="1"/>
</dbReference>
<evidence type="ECO:0000313" key="2">
    <source>
        <dbReference type="EMBL" id="MBC8577671.1"/>
    </source>
</evidence>
<feature type="transmembrane region" description="Helical" evidence="1">
    <location>
        <begin position="350"/>
        <end position="372"/>
    </location>
</feature>